<evidence type="ECO:0000313" key="3">
    <source>
        <dbReference type="EMBL" id="KMW57932.1"/>
    </source>
</evidence>
<comment type="caution">
    <text evidence="3">The sequence shown here is derived from an EMBL/GenBank/DDBJ whole genome shotgun (WGS) entry which is preliminary data.</text>
</comment>
<feature type="domain" description="XdhC- CoxI" evidence="1">
    <location>
        <begin position="19"/>
        <end position="84"/>
    </location>
</feature>
<dbReference type="Pfam" id="PF13478">
    <property type="entry name" value="XdhC_C"/>
    <property type="match status" value="1"/>
</dbReference>
<evidence type="ECO:0000259" key="2">
    <source>
        <dbReference type="Pfam" id="PF13478"/>
    </source>
</evidence>
<gene>
    <name evidence="3" type="ORF">AIOL_002900</name>
</gene>
<keyword evidence="4" id="KW-1185">Reference proteome</keyword>
<organism evidence="3 4">
    <name type="scientific">Candidatus Rhodobacter oscarellae</name>
    <dbReference type="NCBI Taxonomy" id="1675527"/>
    <lineage>
        <taxon>Bacteria</taxon>
        <taxon>Pseudomonadati</taxon>
        <taxon>Pseudomonadota</taxon>
        <taxon>Alphaproteobacteria</taxon>
        <taxon>Rhodobacterales</taxon>
        <taxon>Rhodobacter group</taxon>
        <taxon>Rhodobacter</taxon>
    </lineage>
</organism>
<dbReference type="Gene3D" id="3.40.50.720">
    <property type="entry name" value="NAD(P)-binding Rossmann-like Domain"/>
    <property type="match status" value="1"/>
</dbReference>
<dbReference type="OrthoDB" id="5242066at2"/>
<protein>
    <submittedName>
        <fullName evidence="3">Carbon monoxide dehydrogenase F protein</fullName>
    </submittedName>
</protein>
<evidence type="ECO:0000259" key="1">
    <source>
        <dbReference type="Pfam" id="PF02625"/>
    </source>
</evidence>
<dbReference type="EMBL" id="LFTY01000002">
    <property type="protein sequence ID" value="KMW57932.1"/>
    <property type="molecule type" value="Genomic_DNA"/>
</dbReference>
<dbReference type="Proteomes" id="UP000037178">
    <property type="component" value="Unassembled WGS sequence"/>
</dbReference>
<dbReference type="PANTHER" id="PTHR30388:SF4">
    <property type="entry name" value="MOLYBDENUM COFACTOR INSERTION CHAPERONE PAOD"/>
    <property type="match status" value="1"/>
</dbReference>
<dbReference type="STRING" id="1675527.AIOL_002900"/>
<dbReference type="Pfam" id="PF02625">
    <property type="entry name" value="XdhC_CoxI"/>
    <property type="match status" value="1"/>
</dbReference>
<reference evidence="3 4" key="1">
    <citation type="submission" date="2015-06" db="EMBL/GenBank/DDBJ databases">
        <title>Draft genome sequence of an Alphaproteobacteria species associated to the Mediterranean sponge Oscarella lobularis.</title>
        <authorList>
            <person name="Jourda C."/>
            <person name="Santini S."/>
            <person name="Claverie J.-M."/>
        </authorList>
    </citation>
    <scope>NUCLEOTIDE SEQUENCE [LARGE SCALE GENOMIC DNA]</scope>
    <source>
        <strain evidence="3">IGS</strain>
    </source>
</reference>
<dbReference type="InterPro" id="IPR003777">
    <property type="entry name" value="XdhC_CoxI"/>
</dbReference>
<proteinExistence type="predicted"/>
<name>A0A0J9E599_9RHOB</name>
<accession>A0A0J9E599</accession>
<dbReference type="AlphaFoldDB" id="A0A0J9E599"/>
<sequence>MMPKELMPQDLADTAEALTARQEPFAFATIVRTAGATAAKPGAKALLAADGTVLQGWLGGGCTTGAVRRAAQEALASGTPQLVSVAPQELLAERGVSAGEMVAGTRFVRNGCPSEGSVDIFIEPCLPSPELLVFGASPVAEALAALAPQFHWEMTQRAAEDALAPAAGPRRRVIVVATQGQGDLVALKTALGAGAEHVAFVGSRKKYAALAQKLIAQGHPEDAVRAVSAPAGLDIGAVTPEEIALSILAELTRIRRAPPCEAADA</sequence>
<dbReference type="InterPro" id="IPR052698">
    <property type="entry name" value="MoCofactor_Util/Proc"/>
</dbReference>
<dbReference type="RefSeq" id="WP_049643600.1">
    <property type="nucleotide sequence ID" value="NZ_LFTY01000002.1"/>
</dbReference>
<dbReference type="PANTHER" id="PTHR30388">
    <property type="entry name" value="ALDEHYDE OXIDOREDUCTASE MOLYBDENUM COFACTOR ASSEMBLY PROTEIN"/>
    <property type="match status" value="1"/>
</dbReference>
<feature type="domain" description="XdhC Rossmann" evidence="2">
    <location>
        <begin position="131"/>
        <end position="251"/>
    </location>
</feature>
<evidence type="ECO:0000313" key="4">
    <source>
        <dbReference type="Proteomes" id="UP000037178"/>
    </source>
</evidence>
<dbReference type="InterPro" id="IPR027051">
    <property type="entry name" value="XdhC_Rossmann_dom"/>
</dbReference>
<dbReference type="PATRIC" id="fig|1675527.3.peg.3037"/>